<gene>
    <name evidence="1" type="ORF">KPL71_019708</name>
</gene>
<reference evidence="2" key="1">
    <citation type="journal article" date="2023" name="Hortic. Res.">
        <title>A chromosome-level phased genome enabling allele-level studies in sweet orange: a case study on citrus Huanglongbing tolerance.</title>
        <authorList>
            <person name="Wu B."/>
            <person name="Yu Q."/>
            <person name="Deng Z."/>
            <person name="Duan Y."/>
            <person name="Luo F."/>
            <person name="Gmitter F. Jr."/>
        </authorList>
    </citation>
    <scope>NUCLEOTIDE SEQUENCE [LARGE SCALE GENOMIC DNA]</scope>
    <source>
        <strain evidence="2">cv. Valencia</strain>
    </source>
</reference>
<evidence type="ECO:0000313" key="2">
    <source>
        <dbReference type="Proteomes" id="UP000829398"/>
    </source>
</evidence>
<dbReference type="EMBL" id="CM039176">
    <property type="protein sequence ID" value="KAH9711301.1"/>
    <property type="molecule type" value="Genomic_DNA"/>
</dbReference>
<name>A0ACB8J0R2_CITSI</name>
<keyword evidence="2" id="KW-1185">Reference proteome</keyword>
<accession>A0ACB8J0R2</accession>
<evidence type="ECO:0000313" key="1">
    <source>
        <dbReference type="EMBL" id="KAH9711301.1"/>
    </source>
</evidence>
<proteinExistence type="predicted"/>
<organism evidence="1 2">
    <name type="scientific">Citrus sinensis</name>
    <name type="common">Sweet orange</name>
    <name type="synonym">Citrus aurantium var. sinensis</name>
    <dbReference type="NCBI Taxonomy" id="2711"/>
    <lineage>
        <taxon>Eukaryota</taxon>
        <taxon>Viridiplantae</taxon>
        <taxon>Streptophyta</taxon>
        <taxon>Embryophyta</taxon>
        <taxon>Tracheophyta</taxon>
        <taxon>Spermatophyta</taxon>
        <taxon>Magnoliopsida</taxon>
        <taxon>eudicotyledons</taxon>
        <taxon>Gunneridae</taxon>
        <taxon>Pentapetalae</taxon>
        <taxon>rosids</taxon>
        <taxon>malvids</taxon>
        <taxon>Sapindales</taxon>
        <taxon>Rutaceae</taxon>
        <taxon>Aurantioideae</taxon>
        <taxon>Citrus</taxon>
    </lineage>
</organism>
<sequence length="1467" mass="164718">MASSSSNQTTTVSYTFPTPIKLDRSNYLIWKMQVLASIQGNGLEGYIDGSITAPYTDQRTPNSEFVIWKRTDQQLLGWLLSSMTESVLGIVLGCKTSFEVWKTLEKLSGSQNKTRALQLKNQMMMTKKNDLSVYDYFHKMKGIADSMAAAGAPMSDYDFMISVLGGIGSDFNPVAVLITGRGLDLDLSESLSMLMTHEGMLEQQALAETMDANLAFAANFVQKGNNNKKGFGTYNSKSGFNQDVSRSENSGYMMQGNFKGNQGGNFYRGRRGGRGNNMHGGRSWNQGHTAATCKDRFNKDFIPARYPHQNNYNQGFNQGYSQRNMSAYLATPETVMDDGWYLDSGATHHLTNDLNNLNISEPYEGNEKLIIGNGYGLTISRIGNTHLAVGNHKLLLKNLLFVPHITKNLLSISKLTSDNSLIIEFCGNTCFLKDKKKRTVLLEGVAMKGLYKLKLEPGNKIHQVLFSTVNKESCSDDAPMSMVSHCSDDLQSCSSANTPAKIAQNCLLTHSSPVSSTSINILHRQLGHPSSTVMKHVLTDCKHLQFSNKTQLPDFCDACQYGKVHKLHFKTTATKTASPLELIHTDLWGPAPITSLNGYKYYISFIDDYSRYTWIYPLKTKSQALSVFIIFQTQVEKQFGTAIKSLQSDWGGEFRSFVPHLQKHGILFRHPCPHTHHQNGRVERKHRHLVEMGLTLLAQAKLPLSFWWEAFSTSAFLINQLPTSVLSSHQSPHEVLHKHKPDYAFLKCFGCSCFPYLRFYNKHKFNYHTTKCLFIGYSPDHKGYKCLSSKGVVYVARHVVFNESEFPFSTDPLFSKQNSSSVSEYRHPMFKVSSVSVPLPDSSGSSDTFIQQLQMPAASASSSSSSSQPIHNSSPDQALQILHPNHNPSSNQHIQLPHPHHNPSHPHALQPTHPMLTRAKAGVFKPKFLAYSSVLGEPEPATVSQALSDSKWKAAMQAEYDALMDNKTWILVPASQATKIVGCKWVFRIKYNADGSVSKYKARLVAKGFHQTPGIDYFETFSPVVKQSTVRIILSLAVMKGWKIRQIDINNAFLNGELNEDVYMFQPEGFVQSPSGHVCKLHKALYGLKQAPRAWFDRLRKALLQWGFQNSKADSSLFIKHESGGIVVVLVYVDDILITRDKNTIIETFIRYLGDTFALKDLGEFSYFLGIEVTHAAKGSLHLSQAKYVRDLLTRTDMKNCRESDTPMSTGQKLRRAGNDDNLVVNVTEYRSIIGALQYLVLTRPELAFSVNKLSQFLAAPTEKHWIACKKILRYLKATEDYGLLFKAGDEMRITAYTDADWACDVDDRKSVGAYCVYLGQNLISWSSKKQQTVARSSTESEYRALSTACAEIVWIQALLGELKLKCSQIPIIWCDNNGAAALATNPVYHARTKHIELDVHFIREKVTSKQVEIKYVPSEWNIADVLTKPMAYSFFNYYRDKLNVVPRPLSLRRGVEMINQQQQSNG</sequence>
<dbReference type="Proteomes" id="UP000829398">
    <property type="component" value="Chromosome 7"/>
</dbReference>
<comment type="caution">
    <text evidence="1">The sequence shown here is derived from an EMBL/GenBank/DDBJ whole genome shotgun (WGS) entry which is preliminary data.</text>
</comment>
<protein>
    <submittedName>
        <fullName evidence="1">Retrovirus-related pol polyprotein from transposon RE1</fullName>
    </submittedName>
</protein>